<keyword evidence="3" id="KW-1185">Reference proteome</keyword>
<dbReference type="InterPro" id="IPR010982">
    <property type="entry name" value="Lambda_DNA-bd_dom_sf"/>
</dbReference>
<proteinExistence type="predicted"/>
<accession>A0ABY3XS97</accession>
<reference evidence="2 3" key="1">
    <citation type="journal article" date="2023" name="Microbiol. Spectr.">
        <title>Synergy between Genome Mining, Metabolomics, and Bioinformatics Uncovers Antibacterial Chlorinated Carbazole Alkaloids and Their Biosynthetic Gene Cluster from Streptomyces tubbatahanensis sp. nov., a Novel Actinomycete Isolated from Sulu Sea, Philippines.</title>
        <authorList>
            <person name="Tenebro C.P."/>
            <person name="Trono D.J.V.L."/>
            <person name="Balida L.A.P."/>
            <person name="Bayog L.K.A."/>
            <person name="Bruna J.R."/>
            <person name="Sabido E.M."/>
            <person name="Caspe D.P.C."/>
            <person name="de Los Santos E.L.C."/>
            <person name="Saludes J.P."/>
            <person name="Dalisay D.S."/>
        </authorList>
    </citation>
    <scope>NUCLEOTIDE SEQUENCE [LARGE SCALE GENOMIC DNA]</scope>
    <source>
        <strain evidence="2 3">DSD3025</strain>
    </source>
</reference>
<dbReference type="Proteomes" id="UP001202244">
    <property type="component" value="Chromosome"/>
</dbReference>
<name>A0ABY3XS97_9ACTN</name>
<gene>
    <name evidence="2" type="ORF">MMF93_12715</name>
</gene>
<organism evidence="2 3">
    <name type="scientific">Streptomyces tubbatahanensis</name>
    <dbReference type="NCBI Taxonomy" id="2923272"/>
    <lineage>
        <taxon>Bacteria</taxon>
        <taxon>Bacillati</taxon>
        <taxon>Actinomycetota</taxon>
        <taxon>Actinomycetes</taxon>
        <taxon>Kitasatosporales</taxon>
        <taxon>Streptomycetaceae</taxon>
        <taxon>Streptomyces</taxon>
    </lineage>
</organism>
<dbReference type="InterPro" id="IPR043917">
    <property type="entry name" value="DUF5753"/>
</dbReference>
<feature type="domain" description="HTH cro/C1-type" evidence="1">
    <location>
        <begin position="21"/>
        <end position="74"/>
    </location>
</feature>
<evidence type="ECO:0000259" key="1">
    <source>
        <dbReference type="PROSITE" id="PS50943"/>
    </source>
</evidence>
<dbReference type="Pfam" id="PF19054">
    <property type="entry name" value="DUF5753"/>
    <property type="match status" value="1"/>
</dbReference>
<dbReference type="SUPFAM" id="SSF47413">
    <property type="entry name" value="lambda repressor-like DNA-binding domains"/>
    <property type="match status" value="1"/>
</dbReference>
<evidence type="ECO:0000313" key="2">
    <source>
        <dbReference type="EMBL" id="UNS97270.1"/>
    </source>
</evidence>
<evidence type="ECO:0000313" key="3">
    <source>
        <dbReference type="Proteomes" id="UP001202244"/>
    </source>
</evidence>
<dbReference type="EMBL" id="CP093846">
    <property type="protein sequence ID" value="UNS97270.1"/>
    <property type="molecule type" value="Genomic_DNA"/>
</dbReference>
<dbReference type="PROSITE" id="PS50943">
    <property type="entry name" value="HTH_CROC1"/>
    <property type="match status" value="1"/>
</dbReference>
<dbReference type="InterPro" id="IPR001387">
    <property type="entry name" value="Cro/C1-type_HTH"/>
</dbReference>
<dbReference type="Gene3D" id="1.10.260.40">
    <property type="entry name" value="lambda repressor-like DNA-binding domains"/>
    <property type="match status" value="1"/>
</dbReference>
<dbReference type="SMART" id="SM00530">
    <property type="entry name" value="HTH_XRE"/>
    <property type="match status" value="1"/>
</dbReference>
<dbReference type="RefSeq" id="WP_242751421.1">
    <property type="nucleotide sequence ID" value="NZ_CP093846.1"/>
</dbReference>
<dbReference type="CDD" id="cd00093">
    <property type="entry name" value="HTH_XRE"/>
    <property type="match status" value="1"/>
</dbReference>
<dbReference type="Pfam" id="PF13560">
    <property type="entry name" value="HTH_31"/>
    <property type="match status" value="1"/>
</dbReference>
<protein>
    <submittedName>
        <fullName evidence="2">Scr1 family TA system antitoxin-like transcriptional regulator</fullName>
    </submittedName>
</protein>
<sequence length="269" mass="30537">MPAPRQLDPTYSVAAYLGHKIRREREKRKWTQQVLAAKVFVSRVRVAKVELGSDPPNPSLASRFDQVLGFEDDLYNLARVLENVQVRDYAQAYLARQLEAIAIHGYSIVVPGLLQTDDYARALMLAGQAGDPEEIDRYVERRVARQEVWKRTKPPWMWTLLDAAVLRRETGGRSVMRGQLTRLREMCELPQINVQILPENTTAIAGSLWLLTLPNGDRGAYTEGFSVGAYMEETAQVTRFQRVYDWLHTNALSADASMKLIEQAIEGYA</sequence>